<name>A0A5P1ELW4_ASPOF</name>
<keyword evidence="6" id="KW-0418">Kinase</keyword>
<dbReference type="GO" id="GO:0005634">
    <property type="term" value="C:nucleus"/>
    <property type="evidence" value="ECO:0007669"/>
    <property type="project" value="TreeGrafter"/>
</dbReference>
<comment type="catalytic activity">
    <reaction evidence="9">
        <text>L-seryl-[protein] + ATP = O-phospho-L-seryl-[protein] + ADP + H(+)</text>
        <dbReference type="Rhea" id="RHEA:17989"/>
        <dbReference type="Rhea" id="RHEA-COMP:9863"/>
        <dbReference type="Rhea" id="RHEA-COMP:11604"/>
        <dbReference type="ChEBI" id="CHEBI:15378"/>
        <dbReference type="ChEBI" id="CHEBI:29999"/>
        <dbReference type="ChEBI" id="CHEBI:30616"/>
        <dbReference type="ChEBI" id="CHEBI:83421"/>
        <dbReference type="ChEBI" id="CHEBI:456216"/>
        <dbReference type="EC" id="2.7.11.1"/>
    </reaction>
</comment>
<dbReference type="PROSITE" id="PS50290">
    <property type="entry name" value="PI3_4_KINASE_3"/>
    <property type="match status" value="1"/>
</dbReference>
<dbReference type="EMBL" id="CM007386">
    <property type="protein sequence ID" value="ONK65789.1"/>
    <property type="molecule type" value="Genomic_DNA"/>
</dbReference>
<evidence type="ECO:0000259" key="12">
    <source>
        <dbReference type="PROSITE" id="PS51189"/>
    </source>
</evidence>
<evidence type="ECO:0000256" key="4">
    <source>
        <dbReference type="ARBA" id="ARBA00022679"/>
    </source>
</evidence>
<feature type="region of interest" description="Disordered" evidence="10">
    <location>
        <begin position="32"/>
        <end position="53"/>
    </location>
</feature>
<evidence type="ECO:0000256" key="9">
    <source>
        <dbReference type="ARBA" id="ARBA00048679"/>
    </source>
</evidence>
<dbReference type="InterPro" id="IPR050517">
    <property type="entry name" value="DDR_Repair_Kinase"/>
</dbReference>
<dbReference type="GO" id="GO:0004674">
    <property type="term" value="F:protein serine/threonine kinase activity"/>
    <property type="evidence" value="ECO:0007669"/>
    <property type="project" value="UniProtKB-KW"/>
</dbReference>
<dbReference type="PANTHER" id="PTHR11139:SF71">
    <property type="entry name" value="SERINE_THREONINE-PROTEIN KINASE SMG1"/>
    <property type="match status" value="1"/>
</dbReference>
<dbReference type="Pfam" id="PF15785">
    <property type="entry name" value="SMG1"/>
    <property type="match status" value="1"/>
</dbReference>
<evidence type="ECO:0000256" key="7">
    <source>
        <dbReference type="ARBA" id="ARBA00022840"/>
    </source>
</evidence>
<dbReference type="SUPFAM" id="SSF56112">
    <property type="entry name" value="Protein kinase-like (PK-like)"/>
    <property type="match status" value="1"/>
</dbReference>
<dbReference type="GO" id="GO:0000184">
    <property type="term" value="P:nuclear-transcribed mRNA catabolic process, nonsense-mediated decay"/>
    <property type="evidence" value="ECO:0007669"/>
    <property type="project" value="InterPro"/>
</dbReference>
<dbReference type="Gene3D" id="1.25.10.10">
    <property type="entry name" value="Leucine-rich Repeat Variant"/>
    <property type="match status" value="1"/>
</dbReference>
<dbReference type="EC" id="2.7.11.1" evidence="2"/>
<dbReference type="InterPro" id="IPR031559">
    <property type="entry name" value="SMG1"/>
</dbReference>
<dbReference type="InterPro" id="IPR014009">
    <property type="entry name" value="PIK_FAT"/>
</dbReference>
<evidence type="ECO:0000313" key="14">
    <source>
        <dbReference type="Proteomes" id="UP000243459"/>
    </source>
</evidence>
<feature type="domain" description="FAT" evidence="12">
    <location>
        <begin position="1172"/>
        <end position="1787"/>
    </location>
</feature>
<comment type="catalytic activity">
    <reaction evidence="8">
        <text>L-threonyl-[protein] + ATP = O-phospho-L-threonyl-[protein] + ADP + H(+)</text>
        <dbReference type="Rhea" id="RHEA:46608"/>
        <dbReference type="Rhea" id="RHEA-COMP:11060"/>
        <dbReference type="Rhea" id="RHEA-COMP:11605"/>
        <dbReference type="ChEBI" id="CHEBI:15378"/>
        <dbReference type="ChEBI" id="CHEBI:30013"/>
        <dbReference type="ChEBI" id="CHEBI:30616"/>
        <dbReference type="ChEBI" id="CHEBI:61977"/>
        <dbReference type="ChEBI" id="CHEBI:456216"/>
        <dbReference type="EC" id="2.7.11.1"/>
    </reaction>
</comment>
<dbReference type="InterPro" id="IPR011989">
    <property type="entry name" value="ARM-like"/>
</dbReference>
<dbReference type="FunFam" id="1.10.1070.11:FF:000023">
    <property type="entry name" value="serine/threonine-protein kinase SMG1 isoform X1"/>
    <property type="match status" value="1"/>
</dbReference>
<reference evidence="14" key="1">
    <citation type="journal article" date="2017" name="Nat. Commun.">
        <title>The asparagus genome sheds light on the origin and evolution of a young Y chromosome.</title>
        <authorList>
            <person name="Harkess A."/>
            <person name="Zhou J."/>
            <person name="Xu C."/>
            <person name="Bowers J.E."/>
            <person name="Van der Hulst R."/>
            <person name="Ayyampalayam S."/>
            <person name="Mercati F."/>
            <person name="Riccardi P."/>
            <person name="McKain M.R."/>
            <person name="Kakrana A."/>
            <person name="Tang H."/>
            <person name="Ray J."/>
            <person name="Groenendijk J."/>
            <person name="Arikit S."/>
            <person name="Mathioni S.M."/>
            <person name="Nakano M."/>
            <person name="Shan H."/>
            <person name="Telgmann-Rauber A."/>
            <person name="Kanno A."/>
            <person name="Yue Z."/>
            <person name="Chen H."/>
            <person name="Li W."/>
            <person name="Chen Y."/>
            <person name="Xu X."/>
            <person name="Zhang Y."/>
            <person name="Luo S."/>
            <person name="Chen H."/>
            <person name="Gao J."/>
            <person name="Mao Z."/>
            <person name="Pires J.C."/>
            <person name="Luo M."/>
            <person name="Kudrna D."/>
            <person name="Wing R.A."/>
            <person name="Meyers B.C."/>
            <person name="Yi K."/>
            <person name="Kong H."/>
            <person name="Lavrijsen P."/>
            <person name="Sunseri F."/>
            <person name="Falavigna A."/>
            <person name="Ye Y."/>
            <person name="Leebens-Mack J.H."/>
            <person name="Chen G."/>
        </authorList>
    </citation>
    <scope>NUCLEOTIDE SEQUENCE [LARGE SCALE GENOMIC DNA]</scope>
    <source>
        <strain evidence="14">cv. DH0086</strain>
    </source>
</reference>
<dbReference type="PROSITE" id="PS00916">
    <property type="entry name" value="PI3_4_KINASE_2"/>
    <property type="match status" value="1"/>
</dbReference>
<dbReference type="FunFam" id="3.30.1010.10:FF:000029">
    <property type="entry name" value="Serine/threonine-protein kinase SMG1"/>
    <property type="match status" value="1"/>
</dbReference>
<organism evidence="13 14">
    <name type="scientific">Asparagus officinalis</name>
    <name type="common">Garden asparagus</name>
    <dbReference type="NCBI Taxonomy" id="4686"/>
    <lineage>
        <taxon>Eukaryota</taxon>
        <taxon>Viridiplantae</taxon>
        <taxon>Streptophyta</taxon>
        <taxon>Embryophyta</taxon>
        <taxon>Tracheophyta</taxon>
        <taxon>Spermatophyta</taxon>
        <taxon>Magnoliopsida</taxon>
        <taxon>Liliopsida</taxon>
        <taxon>Asparagales</taxon>
        <taxon>Asparagaceae</taxon>
        <taxon>Asparagoideae</taxon>
        <taxon>Asparagus</taxon>
    </lineage>
</organism>
<evidence type="ECO:0000313" key="13">
    <source>
        <dbReference type="EMBL" id="ONK65789.1"/>
    </source>
</evidence>
<gene>
    <name evidence="13" type="ORF">A4U43_C06F990</name>
</gene>
<evidence type="ECO:0000256" key="3">
    <source>
        <dbReference type="ARBA" id="ARBA00022527"/>
    </source>
</evidence>
<evidence type="ECO:0000256" key="1">
    <source>
        <dbReference type="ARBA" id="ARBA00011031"/>
    </source>
</evidence>
<evidence type="ECO:0000259" key="11">
    <source>
        <dbReference type="PROSITE" id="PS50290"/>
    </source>
</evidence>
<dbReference type="InterPro" id="IPR039414">
    <property type="entry name" value="SMG1_PIKKc"/>
</dbReference>
<dbReference type="InterPro" id="IPR000403">
    <property type="entry name" value="PI3/4_kinase_cat_dom"/>
</dbReference>
<accession>A0A5P1ELW4</accession>
<dbReference type="InterPro" id="IPR018936">
    <property type="entry name" value="PI3/4_kinase_CS"/>
</dbReference>
<dbReference type="Gramene" id="ONK65789">
    <property type="protein sequence ID" value="ONK65789"/>
    <property type="gene ID" value="A4U43_C06F990"/>
</dbReference>
<evidence type="ECO:0000256" key="2">
    <source>
        <dbReference type="ARBA" id="ARBA00012513"/>
    </source>
</evidence>
<dbReference type="PROSITE" id="PS51189">
    <property type="entry name" value="FAT"/>
    <property type="match status" value="1"/>
</dbReference>
<protein>
    <recommendedName>
        <fullName evidence="2">non-specific serine/threonine protein kinase</fullName>
        <ecNumber evidence="2">2.7.11.1</ecNumber>
    </recommendedName>
</protein>
<dbReference type="GO" id="GO:0005524">
    <property type="term" value="F:ATP binding"/>
    <property type="evidence" value="ECO:0007669"/>
    <property type="project" value="UniProtKB-KW"/>
</dbReference>
<dbReference type="SMART" id="SM00146">
    <property type="entry name" value="PI3Kc"/>
    <property type="match status" value="1"/>
</dbReference>
<dbReference type="PANTHER" id="PTHR11139">
    <property type="entry name" value="ATAXIA TELANGIECTASIA MUTATED ATM -RELATED"/>
    <property type="match status" value="1"/>
</dbReference>
<sequence length="2437" mass="272260">MQGHFNPHHHHQIQQQLASLLSAALAQSTTSSVAGAEGNNKNPSNNNGAVTNESSRVSALESLRRTIVGLYPINSLVLSHSASFLSHGLFQLLSDKSYAVRRAAAVAYGCLCAVLASTSFASNGLQNHVLITGLVDRFISWALPLLGDIGARNRLTEIALESLHEFLNVGDASSVERYVPSILTACQEVIEDERTSLRLLQQLLVLLNLISVKFESCLQPHFVDIVDVLLGWAFMPELSVADRCVITNSFLQFQKQWVSNLHFSMGLLSKFLGDMETLIQDTSLHVNQQFGRLFALFSCFSTVLKVTASGILEMNLLEQISDPIENIASRFLRFVSSFGSKFGWSNWIGESWNCFILLAEILQEKFSHHYPMVISILFESMRTVSSSQVLGLLKTNTQLLSLQKMAVLSSSVQTLLQFDSPLSQLRLHMNHLVVASTVSVYLFFLRHACDKVVSQAVMSLLEEVESLKGMLGERRYCNPNHDGVEVESKLDGQLLPDSISCKYYSENDLISLIKFDLKLLLCSVSVRSSESSFDDNAICERLTTLSSFMLETLNPFKQPIQGFLELQVHVVSEMHKLSEVEFLAKLTSLRKSSKSTSGILDSENQRCIEIKEGEFVLVVEYLRKYSSCLIRAFDGPSPLGVKLEALYWIRTFGRMVSDMNQDKDLVESSCSSSRNVTVCSDLLFLVLDAAYDRELNLRSLVASVLEVLLEAMLINAGDLCYVSVVALDKLGDPDVPIRNLYLRVFSIVLPLTMYTCGFHDGGDLNKLGAATEGNRCYINWKKVLALNQLPCRLHSQQLVSILSYISQRWKVPLSSWIQRLVFSCRGKRELTPSPHEVVLDHDGDGLQKDAAVVGEMLEKMCPVSNLAAIWWSIHEAARYCINLRLRTNLGGPTQTFAAFERMLLDIPHVLLHDAEQTEGKYMGSYNYHLLPMRLLLELVEALKKNVYNAYEGSCVLPCSPRQSSLFFRANRKVCEEWFSRICEPMMNAGLALHCHDATLHYCTLRLQDLRNLAASALKEKTRGAQDSIQNLRPKLAADVLKVLRHTSLALCRKHESEALVGLQNWAAVTFRVLFVEDDQVGQGVSTGSGQLSWMDGLVYQAQGHYEKAAAHFSHLLQSETSLSSLGSDGIQFVIARVIESYTSLSDWKSLEIWLTELQALRAVHAGRTYSGALTAAGNELNAVHALARFDEGDINAAWGYLDLTPKSSNELTLDPKIALERSEQMLLRSMLQRDSGADKIAEDVKKARLMLDEALSLVPLDGVSEAAACAVQLHCISALEESLGANGVNGSKRILGSLNQVLNYPIRRIRQDCSLWIKVFRVYRTLMPTSAVTPLLCEKLLSLSRKQKNFLLADRMNKYRRDHLLRYSSDKHKETFSTNLEYEGILLKYAEGKHEEALTDIWSLVRSTVLSSGTFASDISNVLKAKACLKLSTWLRQEKSNITLVEVLSKIRKNFSGAFDGSFTAPELPLSDSNLFSDAYWKMILEEIVGTTTKISCKLCPTMGKTWLSYSSWCFSQAKSSFPLHETVLKSCLLSPVLNPEVSSDRFQLTEEEMSKVKSIVMRAFHNSTSIETVVDDESRGLTVHPKSEALVNSLVQQTVHLMQAAAGAPGLEASNGECSSAALTSQLQVLFFSMDANLKKSDLLPFVDELIGVWWSLRRRRVALFGYAAHGYFQYLSHSSSKLDESHSSTFHPDAIKRKAPSSSLQAMLYLLHILLNYGVELKETFECGFATVPLLPWQEITPQLFARLSSHPKEAVRKQLEGLLMMLAKLSPWSIVYPLLVDINAYEGEPSEELQRILASLAKLYPKLIQDVQLVINGLGKITVLWEEQWLNTLQDLHGDVIRRIHMLKEEAARIAENPTLSNTEKKKINAAKYSAMMAPIIVALERRLASTSREPETAHEAWFCKEYGDKLKSAILAFKTPPGEVAPQLASLSSSEVPMPGLEKQISMLNSSGTSGDVQGIISISSFCEHMTILSTKTKPKKLVLLGSDGQKHTYLLKGQEDLRLDARIMQLLQAVNSFLNSCSDTLSRSLTIRYYSVTPISGQAGLIQWVDNVTSLYSIYKSWQIRVQLAAAGAGNTDSHASPVPRPSDMFYGKIIPALKEKGIRRVISRRDWPHEVKRKVLLDLMKETPRQLLWQEMWCASEGFRGFSLKTRRFSSSVAAMSMVGHILGLGDRHLDNILMDFCSGDVIHIDYNVCFDKGKRLKIPEIVPFRLTQIIETALGLTGIEGSFRANCEAVIEILRKNKDILLMLLEVFVWDPLVEWTRGDNHILLMLLEVFVWDPLVEWTRGDNHDEAAIGGEEKKGMELAVSLSLFASRFQEIRIPLQEHRDLLVSTLPAAESALRNFLDVLNQYEIISTIFYHADKEKSSLLQHEASAKSIVAEATAISEKSRVVFEAQAQEFGQAKAVAAEKAQEATIWVDQHGRVLDALRTG</sequence>
<dbReference type="Gene3D" id="3.30.1010.10">
    <property type="entry name" value="Phosphatidylinositol 3-kinase Catalytic Subunit, Chain A, domain 4"/>
    <property type="match status" value="1"/>
</dbReference>
<keyword evidence="3" id="KW-0723">Serine/threonine-protein kinase</keyword>
<dbReference type="InterPro" id="IPR036940">
    <property type="entry name" value="PI3/4_kinase_cat_sf"/>
</dbReference>
<evidence type="ECO:0000256" key="6">
    <source>
        <dbReference type="ARBA" id="ARBA00022777"/>
    </source>
</evidence>
<evidence type="ECO:0000256" key="8">
    <source>
        <dbReference type="ARBA" id="ARBA00047899"/>
    </source>
</evidence>
<dbReference type="Gene3D" id="1.10.1070.11">
    <property type="entry name" value="Phosphatidylinositol 3-/4-kinase, catalytic domain"/>
    <property type="match status" value="1"/>
</dbReference>
<keyword evidence="5" id="KW-0547">Nucleotide-binding</keyword>
<evidence type="ECO:0000256" key="5">
    <source>
        <dbReference type="ARBA" id="ARBA00022741"/>
    </source>
</evidence>
<dbReference type="CDD" id="cd05170">
    <property type="entry name" value="PIKKc_SMG1"/>
    <property type="match status" value="1"/>
</dbReference>
<dbReference type="OMA" id="FACPEER"/>
<dbReference type="Pfam" id="PF00454">
    <property type="entry name" value="PI3_PI4_kinase"/>
    <property type="match status" value="1"/>
</dbReference>
<dbReference type="InterPro" id="IPR011009">
    <property type="entry name" value="Kinase-like_dom_sf"/>
</dbReference>
<dbReference type="InterPro" id="IPR016024">
    <property type="entry name" value="ARM-type_fold"/>
</dbReference>
<dbReference type="SUPFAM" id="SSF48371">
    <property type="entry name" value="ARM repeat"/>
    <property type="match status" value="1"/>
</dbReference>
<keyword evidence="14" id="KW-1185">Reference proteome</keyword>
<keyword evidence="4" id="KW-0808">Transferase</keyword>
<evidence type="ECO:0000256" key="10">
    <source>
        <dbReference type="SAM" id="MobiDB-lite"/>
    </source>
</evidence>
<proteinExistence type="inferred from homology"/>
<comment type="similarity">
    <text evidence="1">Belongs to the PI3/PI4-kinase family.</text>
</comment>
<dbReference type="Proteomes" id="UP000243459">
    <property type="component" value="Chromosome 6"/>
</dbReference>
<feature type="domain" description="PI3K/PI4K catalytic" evidence="11">
    <location>
        <begin position="1970"/>
        <end position="2316"/>
    </location>
</feature>
<keyword evidence="7" id="KW-0067">ATP-binding</keyword>